<sequence>MEALRRLWRPLCAVRVASAAGSGRYRGCEGYQPEARDRRCRPGSLPTNSRTDRHDAGREVCVRRNGCRKQSFCLPTRDGRRRLRKMNNKLKGVAAALYFTLAGQAHAGAIAGATEPTQILNNVTLIASYAEQAQQTITQINQYQAMLRNLMNSTPSELLGQVAGALWSDSNMTQTFKDLQTIVMAGQKVSYTLSNAETMFKQLHPGYGSAFDFKNGYKSWSQNTLGAVQNAMSVMGAHVQNFATEESMVKELSRRSQSAVGQLQALQAGNDIGVAMVGQMQSLRQMQMAQLQQQSAYIASQQDRTDVGDTAVQNEFGKIRSGRVKNLPPQ</sequence>
<dbReference type="EMBL" id="VCIZ01000012">
    <property type="protein sequence ID" value="TSP10992.1"/>
    <property type="molecule type" value="Genomic_DNA"/>
</dbReference>
<feature type="region of interest" description="Disordered" evidence="1">
    <location>
        <begin position="34"/>
        <end position="55"/>
    </location>
</feature>
<keyword evidence="3" id="KW-1185">Reference proteome</keyword>
<name>A0ABY3EJL9_9BURK</name>
<dbReference type="SUPFAM" id="SSF101082">
    <property type="entry name" value="Typo IV secretion system protein TraC"/>
    <property type="match status" value="1"/>
</dbReference>
<organism evidence="2 3">
    <name type="scientific">Cupriavidus campinensis</name>
    <dbReference type="NCBI Taxonomy" id="151783"/>
    <lineage>
        <taxon>Bacteria</taxon>
        <taxon>Pseudomonadati</taxon>
        <taxon>Pseudomonadota</taxon>
        <taxon>Betaproteobacteria</taxon>
        <taxon>Burkholderiales</taxon>
        <taxon>Burkholderiaceae</taxon>
        <taxon>Cupriavidus</taxon>
    </lineage>
</organism>
<dbReference type="InterPro" id="IPR014147">
    <property type="entry name" value="T4SS_TrbJ"/>
</dbReference>
<dbReference type="Proteomes" id="UP000318943">
    <property type="component" value="Unassembled WGS sequence"/>
</dbReference>
<accession>A0ABY3EJL9</accession>
<dbReference type="NCBIfam" id="TIGR02780">
    <property type="entry name" value="TrbJ_Ti"/>
    <property type="match status" value="1"/>
</dbReference>
<proteinExistence type="predicted"/>
<evidence type="ECO:0000256" key="1">
    <source>
        <dbReference type="SAM" id="MobiDB-lite"/>
    </source>
</evidence>
<protein>
    <submittedName>
        <fullName evidence="2">P-type conjugative transfer protein TrbJ</fullName>
    </submittedName>
</protein>
<evidence type="ECO:0000313" key="2">
    <source>
        <dbReference type="EMBL" id="TSP10992.1"/>
    </source>
</evidence>
<gene>
    <name evidence="2" type="primary">trbJ</name>
    <name evidence="2" type="ORF">FGG12_19200</name>
</gene>
<reference evidence="2 3" key="1">
    <citation type="submission" date="2019-05" db="EMBL/GenBank/DDBJ databases">
        <title>Whole genome sequence analysis of Cupriavidus campinensis S14E4C strain.</title>
        <authorList>
            <person name="Abbaszade G."/>
            <person name="Szabo A."/>
            <person name="Toumi M."/>
            <person name="Toth E."/>
        </authorList>
    </citation>
    <scope>NUCLEOTIDE SEQUENCE [LARGE SCALE GENOMIC DNA]</scope>
    <source>
        <strain evidence="2 3">S14E4C</strain>
    </source>
</reference>
<evidence type="ECO:0000313" key="3">
    <source>
        <dbReference type="Proteomes" id="UP000318943"/>
    </source>
</evidence>
<comment type="caution">
    <text evidence="2">The sequence shown here is derived from an EMBL/GenBank/DDBJ whole genome shotgun (WGS) entry which is preliminary data.</text>
</comment>